<evidence type="ECO:0000313" key="2">
    <source>
        <dbReference type="EMBL" id="MBC3757698.1"/>
    </source>
</evidence>
<organism evidence="2 3">
    <name type="scientific">Hyunsoonleella aquatilis</name>
    <dbReference type="NCBI Taxonomy" id="2762758"/>
    <lineage>
        <taxon>Bacteria</taxon>
        <taxon>Pseudomonadati</taxon>
        <taxon>Bacteroidota</taxon>
        <taxon>Flavobacteriia</taxon>
        <taxon>Flavobacteriales</taxon>
        <taxon>Flavobacteriaceae</taxon>
    </lineage>
</organism>
<sequence length="65" mass="7267">MLNSKQTLILTGLLVGGIFVCGILDILDNFIILTILTLTFFAIILNVFYSNSKYNAPQEQEVEND</sequence>
<proteinExistence type="predicted"/>
<keyword evidence="3" id="KW-1185">Reference proteome</keyword>
<dbReference type="AlphaFoldDB" id="A0A923H825"/>
<protein>
    <submittedName>
        <fullName evidence="2">Uncharacterized protein</fullName>
    </submittedName>
</protein>
<keyword evidence="1" id="KW-1133">Transmembrane helix</keyword>
<feature type="transmembrane region" description="Helical" evidence="1">
    <location>
        <begin position="30"/>
        <end position="49"/>
    </location>
</feature>
<evidence type="ECO:0000256" key="1">
    <source>
        <dbReference type="SAM" id="Phobius"/>
    </source>
</evidence>
<dbReference type="Proteomes" id="UP000656244">
    <property type="component" value="Unassembled WGS sequence"/>
</dbReference>
<dbReference type="EMBL" id="JACNMF010000001">
    <property type="protein sequence ID" value="MBC3757698.1"/>
    <property type="molecule type" value="Genomic_DNA"/>
</dbReference>
<dbReference type="RefSeq" id="WP_186559488.1">
    <property type="nucleotide sequence ID" value="NZ_JACNMF010000001.1"/>
</dbReference>
<comment type="caution">
    <text evidence="2">The sequence shown here is derived from an EMBL/GenBank/DDBJ whole genome shotgun (WGS) entry which is preliminary data.</text>
</comment>
<feature type="transmembrane region" description="Helical" evidence="1">
    <location>
        <begin position="7"/>
        <end position="24"/>
    </location>
</feature>
<name>A0A923H825_9FLAO</name>
<accession>A0A923H825</accession>
<evidence type="ECO:0000313" key="3">
    <source>
        <dbReference type="Proteomes" id="UP000656244"/>
    </source>
</evidence>
<keyword evidence="1" id="KW-0812">Transmembrane</keyword>
<gene>
    <name evidence="2" type="ORF">H7U19_04740</name>
</gene>
<keyword evidence="1" id="KW-0472">Membrane</keyword>
<reference evidence="2" key="1">
    <citation type="submission" date="2020-08" db="EMBL/GenBank/DDBJ databases">
        <title>Hyunsoonleella sp. strain SJ7 genome sequencing and assembly.</title>
        <authorList>
            <person name="Kim I."/>
        </authorList>
    </citation>
    <scope>NUCLEOTIDE SEQUENCE</scope>
    <source>
        <strain evidence="2">SJ7</strain>
    </source>
</reference>